<organism evidence="9 10">
    <name type="scientific">Selenomonas sputigena</name>
    <dbReference type="NCBI Taxonomy" id="69823"/>
    <lineage>
        <taxon>Bacteria</taxon>
        <taxon>Bacillati</taxon>
        <taxon>Bacillota</taxon>
        <taxon>Negativicutes</taxon>
        <taxon>Selenomonadales</taxon>
        <taxon>Selenomonadaceae</taxon>
        <taxon>Selenomonas</taxon>
    </lineage>
</organism>
<dbReference type="Gene3D" id="3.30.2010.10">
    <property type="entry name" value="Metalloproteases ('zincins'), catalytic domain"/>
    <property type="match status" value="1"/>
</dbReference>
<evidence type="ECO:0000313" key="9">
    <source>
        <dbReference type="EMBL" id="MEX5286081.1"/>
    </source>
</evidence>
<dbReference type="CDD" id="cd07324">
    <property type="entry name" value="M48C_Oma1-like"/>
    <property type="match status" value="1"/>
</dbReference>
<feature type="chain" id="PRO_5046318713" evidence="7">
    <location>
        <begin position="27"/>
        <end position="369"/>
    </location>
</feature>
<evidence type="ECO:0000256" key="4">
    <source>
        <dbReference type="ARBA" id="ARBA00022833"/>
    </source>
</evidence>
<evidence type="ECO:0000256" key="1">
    <source>
        <dbReference type="ARBA" id="ARBA00022670"/>
    </source>
</evidence>
<evidence type="ECO:0000259" key="8">
    <source>
        <dbReference type="Pfam" id="PF01435"/>
    </source>
</evidence>
<proteinExistence type="inferred from homology"/>
<comment type="caution">
    <text evidence="9">The sequence shown here is derived from an EMBL/GenBank/DDBJ whole genome shotgun (WGS) entry which is preliminary data.</text>
</comment>
<keyword evidence="4 6" id="KW-0862">Zinc</keyword>
<feature type="signal peptide" evidence="7">
    <location>
        <begin position="1"/>
        <end position="26"/>
    </location>
</feature>
<accession>A0ABV3X7B4</accession>
<evidence type="ECO:0000313" key="10">
    <source>
        <dbReference type="Proteomes" id="UP001559623"/>
    </source>
</evidence>
<keyword evidence="2" id="KW-0479">Metal-binding</keyword>
<keyword evidence="7" id="KW-0732">Signal</keyword>
<comment type="similarity">
    <text evidence="6">Belongs to the peptidase M48 family.</text>
</comment>
<keyword evidence="3 6" id="KW-0378">Hydrolase</keyword>
<keyword evidence="10" id="KW-1185">Reference proteome</keyword>
<dbReference type="EC" id="3.4.24.-" evidence="9"/>
<evidence type="ECO:0000256" key="6">
    <source>
        <dbReference type="RuleBase" id="RU003983"/>
    </source>
</evidence>
<feature type="domain" description="Peptidase M48" evidence="8">
    <location>
        <begin position="111"/>
        <end position="269"/>
    </location>
</feature>
<dbReference type="InterPro" id="IPR001915">
    <property type="entry name" value="Peptidase_M48"/>
</dbReference>
<dbReference type="EMBL" id="JARVLH010000007">
    <property type="protein sequence ID" value="MEX5286081.1"/>
    <property type="molecule type" value="Genomic_DNA"/>
</dbReference>
<dbReference type="PANTHER" id="PTHR22726">
    <property type="entry name" value="METALLOENDOPEPTIDASE OMA1"/>
    <property type="match status" value="1"/>
</dbReference>
<dbReference type="Proteomes" id="UP001559623">
    <property type="component" value="Unassembled WGS sequence"/>
</dbReference>
<comment type="cofactor">
    <cofactor evidence="6">
        <name>Zn(2+)</name>
        <dbReference type="ChEBI" id="CHEBI:29105"/>
    </cofactor>
    <text evidence="6">Binds 1 zinc ion per subunit.</text>
</comment>
<evidence type="ECO:0000256" key="2">
    <source>
        <dbReference type="ARBA" id="ARBA00022723"/>
    </source>
</evidence>
<evidence type="ECO:0000256" key="3">
    <source>
        <dbReference type="ARBA" id="ARBA00022801"/>
    </source>
</evidence>
<evidence type="ECO:0000256" key="7">
    <source>
        <dbReference type="SAM" id="SignalP"/>
    </source>
</evidence>
<sequence>MKGNLWKKRLVAGITACTMAFGVSFALQPAPTADAGWGAVIGTVIGGFQAKAQAERQIKELDQTEEGRQQLFAMFKDKYGVEEESPWESTCARVMNRVTDGIAVSDPSVRKKPFLWFINRQDSFNAFCSLGHVMSINRGLFRYLQNEDEIAVVIGHEMGHGMKNHVADAWRKQIDVAIGAQVLANVTNATVLRNIVLNTVVTHIDRVSIGRAHEWEADGLALKYITDAGYNPGAAAAVWQRFMEQQGNNSQDFVSEMFDPSDHPTNKERRDKYAKTVKEYSGGHVDVKDGVVYVNGKTFVQPPETRDMSSAERAYFVQGNLAAAYHNGQNEKEAYADGDIVMLGNQPIMQCVSGSGAASALAGRLNQIK</sequence>
<dbReference type="GO" id="GO:0008237">
    <property type="term" value="F:metallopeptidase activity"/>
    <property type="evidence" value="ECO:0007669"/>
    <property type="project" value="UniProtKB-KW"/>
</dbReference>
<keyword evidence="1 6" id="KW-0645">Protease</keyword>
<reference evidence="9 10" key="1">
    <citation type="submission" date="2023-04" db="EMBL/GenBank/DDBJ databases">
        <title>Genome Sequence of Selenomonas sputigena ATCC 33150.</title>
        <authorList>
            <person name="Miller D.P."/>
            <person name="Anvari S."/>
            <person name="Polson S.W."/>
            <person name="Macdonald M."/>
            <person name="Mcdowell J.V."/>
        </authorList>
    </citation>
    <scope>NUCLEOTIDE SEQUENCE [LARGE SCALE GENOMIC DNA]</scope>
    <source>
        <strain evidence="9 10">ATCC 33150</strain>
    </source>
</reference>
<dbReference type="PANTHER" id="PTHR22726:SF1">
    <property type="entry name" value="METALLOENDOPEPTIDASE OMA1, MITOCHONDRIAL"/>
    <property type="match status" value="1"/>
</dbReference>
<dbReference type="Pfam" id="PF01435">
    <property type="entry name" value="Peptidase_M48"/>
    <property type="match status" value="1"/>
</dbReference>
<dbReference type="RefSeq" id="WP_368847797.1">
    <property type="nucleotide sequence ID" value="NZ_CP194411.1"/>
</dbReference>
<dbReference type="InterPro" id="IPR051156">
    <property type="entry name" value="Mito/Outer_Membr_Metalloprot"/>
</dbReference>
<keyword evidence="5 6" id="KW-0482">Metalloprotease</keyword>
<name>A0ABV3X7B4_9FIRM</name>
<evidence type="ECO:0000256" key="5">
    <source>
        <dbReference type="ARBA" id="ARBA00023049"/>
    </source>
</evidence>
<protein>
    <submittedName>
        <fullName evidence="9">M48 family metalloprotease</fullName>
        <ecNumber evidence="9">3.4.24.-</ecNumber>
    </submittedName>
</protein>
<gene>
    <name evidence="9" type="ORF">QCO44_10640</name>
</gene>